<dbReference type="SUPFAM" id="SSF48452">
    <property type="entry name" value="TPR-like"/>
    <property type="match status" value="2"/>
</dbReference>
<dbReference type="Gene3D" id="2.60.120.1440">
    <property type="match status" value="1"/>
</dbReference>
<evidence type="ECO:0000256" key="1">
    <source>
        <dbReference type="ARBA" id="ARBA00004442"/>
    </source>
</evidence>
<evidence type="ECO:0000259" key="5">
    <source>
        <dbReference type="Pfam" id="PF04773"/>
    </source>
</evidence>
<dbReference type="SMART" id="SM00028">
    <property type="entry name" value="TPR"/>
    <property type="match status" value="4"/>
</dbReference>
<dbReference type="PANTHER" id="PTHR38731:SF3">
    <property type="entry name" value="BLL6125 PROTEIN"/>
    <property type="match status" value="1"/>
</dbReference>
<gene>
    <name evidence="6" type="ORF">GPA26_23855</name>
</gene>
<keyword evidence="7" id="KW-1185">Reference proteome</keyword>
<dbReference type="Gene3D" id="1.25.40.10">
    <property type="entry name" value="Tetratricopeptide repeat domain"/>
    <property type="match status" value="2"/>
</dbReference>
<organism evidence="6 7">
    <name type="scientific">Aromatoleum petrolei</name>
    <dbReference type="NCBI Taxonomy" id="76116"/>
    <lineage>
        <taxon>Bacteria</taxon>
        <taxon>Pseudomonadati</taxon>
        <taxon>Pseudomonadota</taxon>
        <taxon>Betaproteobacteria</taxon>
        <taxon>Rhodocyclales</taxon>
        <taxon>Rhodocyclaceae</taxon>
        <taxon>Aromatoleum</taxon>
    </lineage>
</organism>
<comment type="caution">
    <text evidence="6">The sequence shown here is derived from an EMBL/GenBank/DDBJ whole genome shotgun (WGS) entry which is preliminary data.</text>
</comment>
<dbReference type="InterPro" id="IPR036942">
    <property type="entry name" value="Beta-barrel_TonB_sf"/>
</dbReference>
<feature type="repeat" description="TPR" evidence="4">
    <location>
        <begin position="329"/>
        <end position="362"/>
    </location>
</feature>
<keyword evidence="3" id="KW-0998">Cell outer membrane</keyword>
<evidence type="ECO:0000256" key="4">
    <source>
        <dbReference type="PROSITE-ProRule" id="PRU00339"/>
    </source>
</evidence>
<name>A0ABX1MYS1_9RHOO</name>
<dbReference type="PANTHER" id="PTHR38731">
    <property type="entry name" value="LIPL45-RELATED LIPOPROTEIN-RELATED"/>
    <property type="match status" value="1"/>
</dbReference>
<reference evidence="6 7" key="1">
    <citation type="submission" date="2019-12" db="EMBL/GenBank/DDBJ databases">
        <title>Comparative genomics gives insights into the taxonomy of the Azoarcus-Aromatoleum group and reveals separate origins of nif in the plant-associated Azoarcus and non-plant-associated Aromatoleum sub-groups.</title>
        <authorList>
            <person name="Lafos M."/>
            <person name="Maluk M."/>
            <person name="Batista M."/>
            <person name="Junghare M."/>
            <person name="Carmona M."/>
            <person name="Faoro H."/>
            <person name="Cruz L.M."/>
            <person name="Battistoni F."/>
            <person name="De Souza E."/>
            <person name="Pedrosa F."/>
            <person name="Chen W.-M."/>
            <person name="Poole P.S."/>
            <person name="Dixon R.A."/>
            <person name="James E.K."/>
        </authorList>
    </citation>
    <scope>NUCLEOTIDE SEQUENCE [LARGE SCALE GENOMIC DNA]</scope>
    <source>
        <strain evidence="6 7">ToN1</strain>
    </source>
</reference>
<dbReference type="Pfam" id="PF04773">
    <property type="entry name" value="FecR"/>
    <property type="match status" value="1"/>
</dbReference>
<keyword evidence="2" id="KW-0472">Membrane</keyword>
<evidence type="ECO:0000313" key="6">
    <source>
        <dbReference type="EMBL" id="NMF91500.1"/>
    </source>
</evidence>
<dbReference type="Proteomes" id="UP000652074">
    <property type="component" value="Unassembled WGS sequence"/>
</dbReference>
<evidence type="ECO:0000313" key="7">
    <source>
        <dbReference type="Proteomes" id="UP000652074"/>
    </source>
</evidence>
<keyword evidence="4" id="KW-0802">TPR repeat</keyword>
<protein>
    <recommendedName>
        <fullName evidence="5">FecR protein domain-containing protein</fullName>
    </recommendedName>
</protein>
<dbReference type="Gene3D" id="2.40.170.20">
    <property type="entry name" value="TonB-dependent receptor, beta-barrel domain"/>
    <property type="match status" value="1"/>
</dbReference>
<dbReference type="PROSITE" id="PS50005">
    <property type="entry name" value="TPR"/>
    <property type="match status" value="1"/>
</dbReference>
<comment type="subcellular location">
    <subcellularLocation>
        <location evidence="1">Cell outer membrane</location>
    </subcellularLocation>
</comment>
<dbReference type="SUPFAM" id="SSF56935">
    <property type="entry name" value="Porins"/>
    <property type="match status" value="1"/>
</dbReference>
<sequence>MPLPNEDSTMRSLPPGWRASGARWLQALAVAAGCAAGPAAADCEVVAGRLMSAQAAVERRAAGEAGWQPIAPPHDLCEGDIVTVRAPGRAAIVLADGTLVRLDQNTTLHLLQAGTGRDTELGLVAGFLHVVTRLRKRFGVSTPFVNALVEGTEFTVASTPARAEVVVASGVVRTRNASGEAALQAGEAIEAGPAAPPRAIAVRPLDAMRWAIHYPQIVWHGEAVLAGLAPSPREAVARAQQLMGEARHGEALAALPPAAATDALPVDTLRAALLLALGRVDEAGALVERLGGAAADVAALDALIRVARNERAAALAAAQRARAADAASPAAALALSYAWQAHGDMDAALEAARRASELGPDNPFAWARRAEVELSLARIDAGRASAWQALARAPGLPRARALLGFAQLLAGATATARAEFAAAIEADSADPLAWFGSGLARVRAGEPAAGRRDIEIAVLLDPGNAELRSYLGRVQLEEDRAGLAGKEFEVARRLDPASPTPWHFDAFRLLRDNDPLGALAAGRRALELNDNRVVLRSPLLLDIDRAARSASLGAAYAAVGFDESLRSAALVALDDDPAGPAGHRLLADAHAERPRFESARVSELLQTQLRLPLGQLPVAPQFFAAELPIVDAPRALAPEEAAALFERGPLQFAATLLAGTRATRGGSVLGSVSAERAQVSLGHFDYRREALGAGRDIALTGTRLGLQLVATPATMLLAELETGERRGGEVVEQLLAGVGALPTRLDHRVTRDGARVSLHHQPAVERELIVTAAAQQVGERSLDRLEGAAMLPFERADFDLRTRLDSEELGVLYGVRGTRLGLVVGADAYRERRRTRQDASLCCLFGPDPLTVPLAPAKRETVGYDALFAYLDLRLRPWLRLHVGVAHDALDAERPTSVERTSGKLGASFLVTPSTTLRAAAFDGVKGPKYHDRTLAPTQFAGFNQVFDDLDGTRWRRRAIALDHRFADGGGTGLEWSRRTLAVPGLGCGAADCRADWDERLHRAWVEWPLGRRAAVAAAWHFERLRLDDDPANAPSLPARVRTELVPLSLWLRPAPRLAVQFEAVRVRQRAAIADGAGGLASRSEAAWLGNVRLAWLRADRRAVLSLAAHNLFDRDLAFQNTDFSGNPRVPLFYPERTVLLQASLRF</sequence>
<dbReference type="InterPro" id="IPR019734">
    <property type="entry name" value="TPR_rpt"/>
</dbReference>
<proteinExistence type="predicted"/>
<accession>A0ABX1MYS1</accession>
<dbReference type="InterPro" id="IPR006860">
    <property type="entry name" value="FecR"/>
</dbReference>
<dbReference type="InterPro" id="IPR011990">
    <property type="entry name" value="TPR-like_helical_dom_sf"/>
</dbReference>
<evidence type="ECO:0000256" key="2">
    <source>
        <dbReference type="ARBA" id="ARBA00023136"/>
    </source>
</evidence>
<feature type="domain" description="FecR protein" evidence="5">
    <location>
        <begin position="82"/>
        <end position="173"/>
    </location>
</feature>
<dbReference type="EMBL" id="WTVR01000090">
    <property type="protein sequence ID" value="NMF91500.1"/>
    <property type="molecule type" value="Genomic_DNA"/>
</dbReference>
<evidence type="ECO:0000256" key="3">
    <source>
        <dbReference type="ARBA" id="ARBA00023237"/>
    </source>
</evidence>